<evidence type="ECO:0008006" key="6">
    <source>
        <dbReference type="Google" id="ProtNLM"/>
    </source>
</evidence>
<dbReference type="Proteomes" id="UP000589292">
    <property type="component" value="Unassembled WGS sequence"/>
</dbReference>
<evidence type="ECO:0000313" key="5">
    <source>
        <dbReference type="Proteomes" id="UP000589292"/>
    </source>
</evidence>
<dbReference type="Pfam" id="PF07012">
    <property type="entry name" value="Curlin_rpt"/>
    <property type="match status" value="2"/>
</dbReference>
<dbReference type="InterPro" id="IPR009742">
    <property type="entry name" value="Curlin_rpt"/>
</dbReference>
<keyword evidence="2 3" id="KW-0732">Signal</keyword>
<evidence type="ECO:0000256" key="1">
    <source>
        <dbReference type="ARBA" id="ARBA00009766"/>
    </source>
</evidence>
<dbReference type="AlphaFoldDB" id="A0A7V8RGP5"/>
<reference evidence="4 5" key="1">
    <citation type="journal article" date="1994" name="Int. J. Syst. Bacteriol.">
        <title>Phylogenetic positions of novel aerobic, bacteriochlorophyll a-containing bacteria and description of Roseococcus thiosulfatophilus gen. nov., sp. nov., Erythromicrobium ramosum gen. nov., sp. nov., and Erythrobacter litoralis sp. nov.</title>
        <authorList>
            <person name="Yurkov V."/>
            <person name="Stackebrandt E."/>
            <person name="Holmes A."/>
            <person name="Fuerst J.A."/>
            <person name="Hugenholtz P."/>
            <person name="Golecki J."/>
            <person name="Gad'on N."/>
            <person name="Gorlenko V.M."/>
            <person name="Kompantseva E.I."/>
            <person name="Drews G."/>
        </authorList>
    </citation>
    <scope>NUCLEOTIDE SEQUENCE [LARGE SCALE GENOMIC DNA]</scope>
    <source>
        <strain evidence="4 5">KR-99</strain>
    </source>
</reference>
<feature type="signal peptide" evidence="3">
    <location>
        <begin position="1"/>
        <end position="23"/>
    </location>
</feature>
<gene>
    <name evidence="4" type="ORF">FG486_17480</name>
</gene>
<sequence length="230" mass="23498">MRTHSARLAIAAMMVLGAQTVQAQTAPSDPCARASAGACTAGTLSEPIELMRPVPVRTSAFIAQIGDNNSATISQNGSQQFARIGQDGDNGTARVTQEGAGTAHLEIDQAGLLNSFISKQNASDGGGNIAVAAQQGEDNAILLDQSATAGSVNTAMLAQQGSGNQMQLGQNGSDNRAELVQLGDNNAMTATQNGTANQLRWVQNGNGLSDLQIVQSGNQTMSITQSNGGT</sequence>
<protein>
    <recommendedName>
        <fullName evidence="6">Curlin-associated protein</fullName>
    </recommendedName>
</protein>
<dbReference type="GO" id="GO:0009289">
    <property type="term" value="C:pilus"/>
    <property type="evidence" value="ECO:0007669"/>
    <property type="project" value="InterPro"/>
</dbReference>
<dbReference type="EMBL" id="VDES01000005">
    <property type="protein sequence ID" value="MBA1376137.1"/>
    <property type="molecule type" value="Genomic_DNA"/>
</dbReference>
<evidence type="ECO:0000256" key="2">
    <source>
        <dbReference type="ARBA" id="ARBA00022729"/>
    </source>
</evidence>
<dbReference type="RefSeq" id="WP_181268524.1">
    <property type="nucleotide sequence ID" value="NZ_BAAAGB010000002.1"/>
</dbReference>
<proteinExistence type="inferred from homology"/>
<feature type="chain" id="PRO_5030814433" description="Curlin-associated protein" evidence="3">
    <location>
        <begin position="24"/>
        <end position="230"/>
    </location>
</feature>
<organism evidence="4 5">
    <name type="scientific">Sphingomonas ursincola</name>
    <dbReference type="NCBI Taxonomy" id="56361"/>
    <lineage>
        <taxon>Bacteria</taxon>
        <taxon>Pseudomonadati</taxon>
        <taxon>Pseudomonadota</taxon>
        <taxon>Alphaproteobacteria</taxon>
        <taxon>Sphingomonadales</taxon>
        <taxon>Sphingomonadaceae</taxon>
        <taxon>Sphingomonas</taxon>
    </lineage>
</organism>
<comment type="caution">
    <text evidence="4">The sequence shown here is derived from an EMBL/GenBank/DDBJ whole genome shotgun (WGS) entry which is preliminary data.</text>
</comment>
<evidence type="ECO:0000313" key="4">
    <source>
        <dbReference type="EMBL" id="MBA1376137.1"/>
    </source>
</evidence>
<evidence type="ECO:0000256" key="3">
    <source>
        <dbReference type="SAM" id="SignalP"/>
    </source>
</evidence>
<accession>A0A7V8RGP5</accession>
<name>A0A7V8RGP5_9SPHN</name>
<dbReference type="GO" id="GO:0007155">
    <property type="term" value="P:cell adhesion"/>
    <property type="evidence" value="ECO:0007669"/>
    <property type="project" value="InterPro"/>
</dbReference>
<keyword evidence="5" id="KW-1185">Reference proteome</keyword>
<comment type="similarity">
    <text evidence="1">Belongs to the CsgA/CsgB family.</text>
</comment>